<name>A0ACC2WMF1_9TREE</name>
<proteinExistence type="predicted"/>
<dbReference type="EMBL" id="JASBWR010000005">
    <property type="protein sequence ID" value="KAJ9112350.1"/>
    <property type="molecule type" value="Genomic_DNA"/>
</dbReference>
<reference evidence="1" key="1">
    <citation type="submission" date="2023-04" db="EMBL/GenBank/DDBJ databases">
        <title>Draft Genome sequencing of Naganishia species isolated from polar environments using Oxford Nanopore Technology.</title>
        <authorList>
            <person name="Leo P."/>
            <person name="Venkateswaran K."/>
        </authorList>
    </citation>
    <scope>NUCLEOTIDE SEQUENCE</scope>
    <source>
        <strain evidence="1">MNA-CCFEE 5261</strain>
    </source>
</reference>
<keyword evidence="2" id="KW-1185">Reference proteome</keyword>
<accession>A0ACC2WMF1</accession>
<organism evidence="1 2">
    <name type="scientific">Naganishia cerealis</name>
    <dbReference type="NCBI Taxonomy" id="610337"/>
    <lineage>
        <taxon>Eukaryota</taxon>
        <taxon>Fungi</taxon>
        <taxon>Dikarya</taxon>
        <taxon>Basidiomycota</taxon>
        <taxon>Agaricomycotina</taxon>
        <taxon>Tremellomycetes</taxon>
        <taxon>Filobasidiales</taxon>
        <taxon>Filobasidiaceae</taxon>
        <taxon>Naganishia</taxon>
    </lineage>
</organism>
<comment type="caution">
    <text evidence="1">The sequence shown here is derived from an EMBL/GenBank/DDBJ whole genome shotgun (WGS) entry which is preliminary data.</text>
</comment>
<sequence>MSAPNSTNSSSAPDVQQQSSSSTSSQEVDTYRLGTRNSQLALVQTHHVAALLKGLHPEDRLQFPVTPMSVLGDRNKTSPLYLLSGDNQAIGTAANGEPIVGVKAGAVPAKSLWTEELEVALMKGELDMIIHCLKDMPTTVPQDCEIAAILPREDPHDALVVKKGLHYKSLADLPDGSVVGTSSVRRIAQLRRVYPRLKVMDVRGNLDTRLRKLDEPSGPFTALILAAAGLNRLGWEDRVTCTLKAPEVLYAVGQGALALEIRAGDSRVKRILQAAGDWQAEWTTAAERGLLNELEGGCSVPVGVDCSIQEVTSGSETTSVTRPFDKDPETPTFDSPLLWQSGFGKHAILHLTACVTSVDGQKQVTYDGGKVLVKSHQEAGEWGHRVARELMAGGAKEILDEINEIRREREEADRHAAMQQKMQVEVS</sequence>
<evidence type="ECO:0000313" key="1">
    <source>
        <dbReference type="EMBL" id="KAJ9112350.1"/>
    </source>
</evidence>
<dbReference type="Proteomes" id="UP001241377">
    <property type="component" value="Unassembled WGS sequence"/>
</dbReference>
<evidence type="ECO:0000313" key="2">
    <source>
        <dbReference type="Proteomes" id="UP001241377"/>
    </source>
</evidence>
<protein>
    <submittedName>
        <fullName evidence="1">Uncharacterized protein</fullName>
    </submittedName>
</protein>
<gene>
    <name evidence="1" type="ORF">QFC19_000770</name>
</gene>